<dbReference type="OrthoDB" id="10038142at2759"/>
<accession>A0A813NSA9</accession>
<gene>
    <name evidence="2" type="ORF">EDS130_LOCUS1793</name>
    <name evidence="3" type="ORF">XAT740_LOCUS46</name>
</gene>
<organism evidence="3 4">
    <name type="scientific">Adineta ricciae</name>
    <name type="common">Rotifer</name>
    <dbReference type="NCBI Taxonomy" id="249248"/>
    <lineage>
        <taxon>Eukaryota</taxon>
        <taxon>Metazoa</taxon>
        <taxon>Spiralia</taxon>
        <taxon>Gnathifera</taxon>
        <taxon>Rotifera</taxon>
        <taxon>Eurotatoria</taxon>
        <taxon>Bdelloidea</taxon>
        <taxon>Adinetida</taxon>
        <taxon>Adinetidae</taxon>
        <taxon>Adineta</taxon>
    </lineage>
</organism>
<protein>
    <submittedName>
        <fullName evidence="3">Uncharacterized protein</fullName>
    </submittedName>
</protein>
<keyword evidence="4" id="KW-1185">Reference proteome</keyword>
<sequence length="265" mass="30054">MSSNSNNAPRLIVTNTSLYQQVYPNTTTTATTPVGRSTIDDFREIVREQSFITPTNSDYNSIDVPVKRYPQLPDINTSNIFINDTIFRTEAVLTSPKQTNPKKQVFNHFAPSQRGALPALNKSHILPTISNVMDLHEDLPQCVTDTKHRAATYTSPGERIISPIKRPSAPIPPTSAQIKRPGQTPFVDGDEEQDDEYCSDLDDNDSQLFDENFRAYQQPIIMSNQRIDHYDNRKRSLQTRSTHPMIVVNDDDTHPMDSIDFEPFT</sequence>
<evidence type="ECO:0000313" key="4">
    <source>
        <dbReference type="Proteomes" id="UP000663828"/>
    </source>
</evidence>
<dbReference type="AlphaFoldDB" id="A0A813NSA9"/>
<dbReference type="Proteomes" id="UP000663852">
    <property type="component" value="Unassembled WGS sequence"/>
</dbReference>
<reference evidence="3" key="1">
    <citation type="submission" date="2021-02" db="EMBL/GenBank/DDBJ databases">
        <authorList>
            <person name="Nowell W R."/>
        </authorList>
    </citation>
    <scope>NUCLEOTIDE SEQUENCE</scope>
</reference>
<name>A0A813NSA9_ADIRI</name>
<feature type="region of interest" description="Disordered" evidence="1">
    <location>
        <begin position="160"/>
        <end position="196"/>
    </location>
</feature>
<evidence type="ECO:0000256" key="1">
    <source>
        <dbReference type="SAM" id="MobiDB-lite"/>
    </source>
</evidence>
<dbReference type="Proteomes" id="UP000663828">
    <property type="component" value="Unassembled WGS sequence"/>
</dbReference>
<dbReference type="EMBL" id="CAJNOJ010000004">
    <property type="protein sequence ID" value="CAF0742033.1"/>
    <property type="molecule type" value="Genomic_DNA"/>
</dbReference>
<dbReference type="EMBL" id="CAJNOR010000002">
    <property type="protein sequence ID" value="CAF0743870.1"/>
    <property type="molecule type" value="Genomic_DNA"/>
</dbReference>
<evidence type="ECO:0000313" key="3">
    <source>
        <dbReference type="EMBL" id="CAF0743870.1"/>
    </source>
</evidence>
<evidence type="ECO:0000313" key="2">
    <source>
        <dbReference type="EMBL" id="CAF0742033.1"/>
    </source>
</evidence>
<comment type="caution">
    <text evidence="3">The sequence shown here is derived from an EMBL/GenBank/DDBJ whole genome shotgun (WGS) entry which is preliminary data.</text>
</comment>
<proteinExistence type="predicted"/>